<dbReference type="AlphaFoldDB" id="A0A915DQ60"/>
<dbReference type="Proteomes" id="UP000887574">
    <property type="component" value="Unplaced"/>
</dbReference>
<protein>
    <submittedName>
        <fullName evidence="3">Uncharacterized protein</fullName>
    </submittedName>
</protein>
<keyword evidence="2" id="KW-1185">Reference proteome</keyword>
<accession>A0A915DQ60</accession>
<evidence type="ECO:0000256" key="1">
    <source>
        <dbReference type="SAM" id="MobiDB-lite"/>
    </source>
</evidence>
<sequence length="522" mass="60525">MELGFVLTTTSSGKKILEKGPKAKEIEILYNLIIVRCIATKQGKDEFDDFISGRKENGKAIVPFAQYKKELRAMLITIKKEMRRKILINISREELMHNNRWRYKSDPKDKALGFSGAVFELPTVGPQTMEFELTEEEKKDKKKTEKYKDNKRKITFEDPRLSEEMLFEFMQAMYFFKEALKKESPDRIFALKASDSTLLAHRLIKDVDKMAKNVLGNKGKKSIFDLKKRNLRNPVKMDIDDFKKGIVKDTIDKFKFVPDYLLQEESVKKEILLLKELNYSLEKVILIISTAVLKIEHDKAGKSLMDTPLFRKYNFAHEFCDPLTFEEKNAFLGLPGRMDNLRVMKNKGNDTKYYNKHNFEIKRSTAEKPKSRSKRAADKKMTEEEQRKAELDKNSLMILRSVQVVTPQNTVVTVTIAYHEADLMSELVFDDDFGKYGLGGAAIFTVDTDGACKIKDKIHYFRMSKSVYDYFCFQSKPSSQSLLHEVAENEGKAWDDEHKKTEEIIVWQESGKDNGKFKAVDK</sequence>
<evidence type="ECO:0000313" key="2">
    <source>
        <dbReference type="Proteomes" id="UP000887574"/>
    </source>
</evidence>
<evidence type="ECO:0000313" key="3">
    <source>
        <dbReference type="WBParaSite" id="jg21954"/>
    </source>
</evidence>
<dbReference type="WBParaSite" id="jg21954">
    <property type="protein sequence ID" value="jg21954"/>
    <property type="gene ID" value="jg21954"/>
</dbReference>
<feature type="region of interest" description="Disordered" evidence="1">
    <location>
        <begin position="364"/>
        <end position="387"/>
    </location>
</feature>
<name>A0A915DQ60_9BILA</name>
<organism evidence="2 3">
    <name type="scientific">Ditylenchus dipsaci</name>
    <dbReference type="NCBI Taxonomy" id="166011"/>
    <lineage>
        <taxon>Eukaryota</taxon>
        <taxon>Metazoa</taxon>
        <taxon>Ecdysozoa</taxon>
        <taxon>Nematoda</taxon>
        <taxon>Chromadorea</taxon>
        <taxon>Rhabditida</taxon>
        <taxon>Tylenchina</taxon>
        <taxon>Tylenchomorpha</taxon>
        <taxon>Sphaerularioidea</taxon>
        <taxon>Anguinidae</taxon>
        <taxon>Anguininae</taxon>
        <taxon>Ditylenchus</taxon>
    </lineage>
</organism>
<reference evidence="3" key="1">
    <citation type="submission" date="2022-11" db="UniProtKB">
        <authorList>
            <consortium name="WormBaseParasite"/>
        </authorList>
    </citation>
    <scope>IDENTIFICATION</scope>
</reference>
<proteinExistence type="predicted"/>